<evidence type="ECO:0000256" key="7">
    <source>
        <dbReference type="SAM" id="Phobius"/>
    </source>
</evidence>
<evidence type="ECO:0000256" key="4">
    <source>
        <dbReference type="ARBA" id="ARBA00022692"/>
    </source>
</evidence>
<protein>
    <submittedName>
        <fullName evidence="8">GlsB/YeaQ/YmgE family stress response membrane protein</fullName>
    </submittedName>
</protein>
<keyword evidence="4 7" id="KW-0812">Transmembrane</keyword>
<dbReference type="EMBL" id="CP051774">
    <property type="protein sequence ID" value="QJE96890.1"/>
    <property type="molecule type" value="Genomic_DNA"/>
</dbReference>
<evidence type="ECO:0000256" key="1">
    <source>
        <dbReference type="ARBA" id="ARBA00004651"/>
    </source>
</evidence>
<feature type="transmembrane region" description="Helical" evidence="7">
    <location>
        <begin position="6"/>
        <end position="24"/>
    </location>
</feature>
<evidence type="ECO:0000256" key="5">
    <source>
        <dbReference type="ARBA" id="ARBA00022989"/>
    </source>
</evidence>
<dbReference type="Pfam" id="PF04226">
    <property type="entry name" value="Transgly_assoc"/>
    <property type="match status" value="1"/>
</dbReference>
<reference evidence="8 9" key="1">
    <citation type="submission" date="2020-04" db="EMBL/GenBank/DDBJ databases">
        <title>Luteolibacter sp. G-1-1-1 isolated from soil.</title>
        <authorList>
            <person name="Dahal R.H."/>
        </authorList>
    </citation>
    <scope>NUCLEOTIDE SEQUENCE [LARGE SCALE GENOMIC DNA]</scope>
    <source>
        <strain evidence="8 9">G-1-1-1</strain>
    </source>
</reference>
<comment type="similarity">
    <text evidence="2">Belongs to the UPF0410 family.</text>
</comment>
<dbReference type="Proteomes" id="UP000501812">
    <property type="component" value="Chromosome"/>
</dbReference>
<dbReference type="PANTHER" id="PTHR33884:SF3">
    <property type="entry name" value="UPF0410 PROTEIN YMGE"/>
    <property type="match status" value="1"/>
</dbReference>
<evidence type="ECO:0000256" key="6">
    <source>
        <dbReference type="ARBA" id="ARBA00023136"/>
    </source>
</evidence>
<dbReference type="AlphaFoldDB" id="A0A858RL29"/>
<comment type="subcellular location">
    <subcellularLocation>
        <location evidence="1">Cell membrane</location>
        <topology evidence="1">Multi-pass membrane protein</topology>
    </subcellularLocation>
</comment>
<dbReference type="GO" id="GO:0005886">
    <property type="term" value="C:plasma membrane"/>
    <property type="evidence" value="ECO:0007669"/>
    <property type="project" value="UniProtKB-SubCell"/>
</dbReference>
<feature type="transmembrane region" description="Helical" evidence="7">
    <location>
        <begin position="31"/>
        <end position="50"/>
    </location>
</feature>
<keyword evidence="6 7" id="KW-0472">Membrane</keyword>
<dbReference type="RefSeq" id="WP_169455290.1">
    <property type="nucleotide sequence ID" value="NZ_CP051774.1"/>
</dbReference>
<keyword evidence="3" id="KW-1003">Cell membrane</keyword>
<dbReference type="KEGG" id="luo:HHL09_14215"/>
<feature type="transmembrane region" description="Helical" evidence="7">
    <location>
        <begin position="70"/>
        <end position="88"/>
    </location>
</feature>
<evidence type="ECO:0000313" key="8">
    <source>
        <dbReference type="EMBL" id="QJE96890.1"/>
    </source>
</evidence>
<organism evidence="8 9">
    <name type="scientific">Luteolibacter luteus</name>
    <dbReference type="NCBI Taxonomy" id="2728835"/>
    <lineage>
        <taxon>Bacteria</taxon>
        <taxon>Pseudomonadati</taxon>
        <taxon>Verrucomicrobiota</taxon>
        <taxon>Verrucomicrobiia</taxon>
        <taxon>Verrucomicrobiales</taxon>
        <taxon>Verrucomicrobiaceae</taxon>
        <taxon>Luteolibacter</taxon>
    </lineage>
</organism>
<dbReference type="PANTHER" id="PTHR33884">
    <property type="entry name" value="UPF0410 PROTEIN YMGE"/>
    <property type="match status" value="1"/>
</dbReference>
<gene>
    <name evidence="8" type="ORF">HHL09_14215</name>
</gene>
<evidence type="ECO:0000256" key="2">
    <source>
        <dbReference type="ARBA" id="ARBA00011006"/>
    </source>
</evidence>
<evidence type="ECO:0000313" key="9">
    <source>
        <dbReference type="Proteomes" id="UP000501812"/>
    </source>
</evidence>
<proteinExistence type="inferred from homology"/>
<dbReference type="InterPro" id="IPR007341">
    <property type="entry name" value="Transgly_assoc"/>
</dbReference>
<name>A0A858RL29_9BACT</name>
<keyword evidence="9" id="KW-1185">Reference proteome</keyword>
<evidence type="ECO:0000256" key="3">
    <source>
        <dbReference type="ARBA" id="ARBA00022475"/>
    </source>
</evidence>
<sequence length="90" mass="9358">MDPKEIGGWVILGLAAGLIARRVMPGEEKGGCLMTIILGILGALVGGWIGRHVGFLPVAHPGAGLPSLESLFTATVGALVVLGFWKWIRA</sequence>
<accession>A0A858RL29</accession>
<keyword evidence="5 7" id="KW-1133">Transmembrane helix</keyword>